<dbReference type="EMBL" id="CM044702">
    <property type="protein sequence ID" value="KAI5678594.1"/>
    <property type="molecule type" value="Genomic_DNA"/>
</dbReference>
<gene>
    <name evidence="1" type="ORF">M9H77_09544</name>
</gene>
<organism evidence="1 2">
    <name type="scientific">Catharanthus roseus</name>
    <name type="common">Madagascar periwinkle</name>
    <name type="synonym">Vinca rosea</name>
    <dbReference type="NCBI Taxonomy" id="4058"/>
    <lineage>
        <taxon>Eukaryota</taxon>
        <taxon>Viridiplantae</taxon>
        <taxon>Streptophyta</taxon>
        <taxon>Embryophyta</taxon>
        <taxon>Tracheophyta</taxon>
        <taxon>Spermatophyta</taxon>
        <taxon>Magnoliopsida</taxon>
        <taxon>eudicotyledons</taxon>
        <taxon>Gunneridae</taxon>
        <taxon>Pentapetalae</taxon>
        <taxon>asterids</taxon>
        <taxon>lamiids</taxon>
        <taxon>Gentianales</taxon>
        <taxon>Apocynaceae</taxon>
        <taxon>Rauvolfioideae</taxon>
        <taxon>Vinceae</taxon>
        <taxon>Catharanthinae</taxon>
        <taxon>Catharanthus</taxon>
    </lineage>
</organism>
<name>A0ACC0C144_CATRO</name>
<evidence type="ECO:0000313" key="2">
    <source>
        <dbReference type="Proteomes" id="UP001060085"/>
    </source>
</evidence>
<reference evidence="2" key="1">
    <citation type="journal article" date="2023" name="Nat. Plants">
        <title>Single-cell RNA sequencing provides a high-resolution roadmap for understanding the multicellular compartmentation of specialized metabolism.</title>
        <authorList>
            <person name="Sun S."/>
            <person name="Shen X."/>
            <person name="Li Y."/>
            <person name="Li Y."/>
            <person name="Wang S."/>
            <person name="Li R."/>
            <person name="Zhang H."/>
            <person name="Shen G."/>
            <person name="Guo B."/>
            <person name="Wei J."/>
            <person name="Xu J."/>
            <person name="St-Pierre B."/>
            <person name="Chen S."/>
            <person name="Sun C."/>
        </authorList>
    </citation>
    <scope>NUCLEOTIDE SEQUENCE [LARGE SCALE GENOMIC DNA]</scope>
</reference>
<accession>A0ACC0C144</accession>
<protein>
    <submittedName>
        <fullName evidence="1">Uncharacterized protein</fullName>
    </submittedName>
</protein>
<evidence type="ECO:0000313" key="1">
    <source>
        <dbReference type="EMBL" id="KAI5678594.1"/>
    </source>
</evidence>
<comment type="caution">
    <text evidence="1">The sequence shown here is derived from an EMBL/GenBank/DDBJ whole genome shotgun (WGS) entry which is preliminary data.</text>
</comment>
<proteinExistence type="predicted"/>
<dbReference type="Proteomes" id="UP001060085">
    <property type="component" value="Linkage Group LG02"/>
</dbReference>
<keyword evidence="2" id="KW-1185">Reference proteome</keyword>
<sequence>MPLPLNAAAMTSDFRKKNHGGGEDYVYTVLYKEDCGFLKCNCRSFESRGYPHMSSELEKYKELEKMFNEMTDIALILLLFCLYIEEPHKKGKGKIKKKKKESCGRDSSSCNERKRKAAARRPQVEAANLRSISENLLVVDSRGRPRTNCLRSSNESGHRTVRRRVANNSQQQRRTNSRRMNALKQHKSKFK</sequence>